<dbReference type="Proteomes" id="UP001164745">
    <property type="component" value="Chromosome"/>
</dbReference>
<dbReference type="EMBL" id="CP113864">
    <property type="protein sequence ID" value="WAM31683.1"/>
    <property type="molecule type" value="Genomic_DNA"/>
</dbReference>
<reference evidence="2" key="1">
    <citation type="submission" date="2022-12" db="EMBL/GenBank/DDBJ databases">
        <authorList>
            <person name="Bing R.G."/>
            <person name="Willard D.J."/>
            <person name="Manesh M.J.H."/>
            <person name="Laemthong T."/>
            <person name="Crosby J.R."/>
            <person name="Kelly R.M."/>
        </authorList>
    </citation>
    <scope>NUCLEOTIDE SEQUENCE</scope>
    <source>
        <strain evidence="2">DSM 8991</strain>
    </source>
</reference>
<feature type="coiled-coil region" evidence="1">
    <location>
        <begin position="548"/>
        <end position="575"/>
    </location>
</feature>
<feature type="coiled-coil region" evidence="1">
    <location>
        <begin position="734"/>
        <end position="983"/>
    </location>
</feature>
<organism evidence="2 3">
    <name type="scientific">Caldicellulosiruptor naganoensis</name>
    <dbReference type="NCBI Taxonomy" id="29324"/>
    <lineage>
        <taxon>Bacteria</taxon>
        <taxon>Bacillati</taxon>
        <taxon>Bacillota</taxon>
        <taxon>Bacillota incertae sedis</taxon>
        <taxon>Caldicellulosiruptorales</taxon>
        <taxon>Caldicellulosiruptoraceae</taxon>
        <taxon>Caldicellulosiruptor</taxon>
    </lineage>
</organism>
<proteinExistence type="predicted"/>
<feature type="coiled-coil region" evidence="1">
    <location>
        <begin position="230"/>
        <end position="257"/>
    </location>
</feature>
<dbReference type="SUPFAM" id="SSF52540">
    <property type="entry name" value="P-loop containing nucleoside triphosphate hydrolases"/>
    <property type="match status" value="1"/>
</dbReference>
<gene>
    <name evidence="2" type="ORF">OTJ99_000115</name>
</gene>
<dbReference type="Pfam" id="PF13558">
    <property type="entry name" value="SbcC_Walker_B"/>
    <property type="match status" value="1"/>
</dbReference>
<name>A0ABY7BFT5_9FIRM</name>
<dbReference type="InterPro" id="IPR027417">
    <property type="entry name" value="P-loop_NTPase"/>
</dbReference>
<keyword evidence="3" id="KW-1185">Reference proteome</keyword>
<evidence type="ECO:0000313" key="3">
    <source>
        <dbReference type="Proteomes" id="UP001164745"/>
    </source>
</evidence>
<dbReference type="Gene3D" id="3.40.50.300">
    <property type="entry name" value="P-loop containing nucleotide triphosphate hydrolases"/>
    <property type="match status" value="2"/>
</dbReference>
<evidence type="ECO:0000313" key="2">
    <source>
        <dbReference type="EMBL" id="WAM31683.1"/>
    </source>
</evidence>
<dbReference type="NCBIfam" id="TIGR02680">
    <property type="entry name" value="TIGR02680 family protein"/>
    <property type="match status" value="1"/>
</dbReference>
<evidence type="ECO:0000256" key="1">
    <source>
        <dbReference type="SAM" id="Coils"/>
    </source>
</evidence>
<accession>A0ABY7BFT5</accession>
<feature type="coiled-coil region" evidence="1">
    <location>
        <begin position="423"/>
        <end position="488"/>
    </location>
</feature>
<feature type="coiled-coil region" evidence="1">
    <location>
        <begin position="297"/>
        <end position="381"/>
    </location>
</feature>
<keyword evidence="1" id="KW-0175">Coiled coil</keyword>
<protein>
    <submittedName>
        <fullName evidence="2">TIGR02680 family protein</fullName>
    </submittedName>
</protein>
<dbReference type="InterPro" id="IPR013496">
    <property type="entry name" value="CHP02680"/>
</dbReference>
<sequence length="1351" mass="157815">MSKEHRWVLSRAGVFNYWYYDEEYFDFYEGRMLIRGPNGSGKSVTMQSFITLLLDGNYHPSRLDSFGSNARKLEDYVLGEQDISGKNESTAYLFLEFKKENIFVSIGMGMRAKIGSGVDCWYFVLTDNRRFGIDIFFYEKINGQKIPLTRRKFENLIGSGGKVFTSRRDYMQEVNKILFGFENVEDFENLIDLIIRVRAPKLSRDIKPDRICGILQESLPALSEGDLRSLSESIENMDKIQTELKNLEAIQSCLEKIKRAYDEYNRFLMYQRISQLIESHKKLTKATKEYEMLSGHVQKLTDMELKLRNSLDSIEKEEQALKFRLESIKESDIFKLQQRYVELNAEIEDLENQKTLKLSSLNDHMQRLSQADADIKRTKHQLLNSQNLIKDYIEQSKKLLESLNMQRFSDVLDIFEKGEQKSLDIIKNELAKSIAEVEKALKNYDTLQDVQKDLDIQLRKLDRSKNDLQKYQNELNLLILQLEDAKNLLKSKIKSYFDQNQVLKAEFDDITLMFQLINTISQKGEYEGVKKILNDVYNRHYLSISDNLRKLEFEMNLLKERIKDKKKRIEEIQSQKDEFIPSSEKQKKVRQRLLEKGVPFVPFYMAVDFKPGIDERLKAVIEDALFELGILNALIVPEKYKNEIDGLLEDEKEVVLFPKPAYFSHTLNEYLEVANFENAEGLINEVAAVIDSIHINPVDDGIYVCEDGRFGNGILKGKTTTHEQARYIGIENRRRYKQMLILQLEEEIQNLTKELEEKKAEANFLKSQLEVLELEKKNFPTSADLDTAFDMIDGVEKNISKLQIEIEALEERIKELTNKQNLLKYEISLIATKLSLPSSKEVFAKAKQDANALSSLLLRLETEALHKQEIEKTHQSLNRLYEQIKESVDTLNGDVHRISEKLDVLKLHKEEIEKRLSSEDAQRLFDEQKRAFERLENIPAERKRLNEELFEVTSQKAAAEQKLEFSKQELKSIESEYELASATLKIELGFGFVFKGIEFEDDQKLLEFARSKENELKEYSQKDFSSILQRLMSIHYTTQIQLAEFGANLVDWKDDKTTYKRYLWTCRKEGRFLSLYQFIDEIAAEIAEKKNLITESERELFEEVLAKNIGFKISRKIMLAQDWVKRMNELMANLSTSSGLTFRLSWEQKRQETEDELSTGELVKLLSKDPLAATDEDRNKIAMHFRSRIEKAKKHQENPENFATLYEIIKEILDYRQWFEFRLYYQKVGESRKELTNNAFDKFSGGEKALSIYVPLFAALCAKYQSAANFAPRIIALDEAFAGVDENNIENMFDLIEKLEFDYIMNSQVLWGDYKTVPGLCIYELLRENNQPSVLKVKYVWNGFKKVLVEV</sequence>
<dbReference type="RefSeq" id="WP_045165951.1">
    <property type="nucleotide sequence ID" value="NZ_CP113864.1"/>
</dbReference>